<dbReference type="OrthoDB" id="6298545at2"/>
<dbReference type="Pfam" id="PF05472">
    <property type="entry name" value="Ter"/>
    <property type="match status" value="1"/>
</dbReference>
<keyword evidence="1" id="KW-0963">Cytoplasm</keyword>
<dbReference type="STRING" id="299255.SAMN02745129_1106"/>
<reference evidence="4 5" key="1">
    <citation type="submission" date="2016-11" db="EMBL/GenBank/DDBJ databases">
        <authorList>
            <person name="Jaros S."/>
            <person name="Januszkiewicz K."/>
            <person name="Wedrychowicz H."/>
        </authorList>
    </citation>
    <scope>NUCLEOTIDE SEQUENCE [LARGE SCALE GENOMIC DNA]</scope>
    <source>
        <strain evidence="4 5">DSM 16917</strain>
    </source>
</reference>
<accession>A0A1M5NLV6</accession>
<organism evidence="4 5">
    <name type="scientific">Ferrimonas marina</name>
    <dbReference type="NCBI Taxonomy" id="299255"/>
    <lineage>
        <taxon>Bacteria</taxon>
        <taxon>Pseudomonadati</taxon>
        <taxon>Pseudomonadota</taxon>
        <taxon>Gammaproteobacteria</taxon>
        <taxon>Alteromonadales</taxon>
        <taxon>Ferrimonadaceae</taxon>
        <taxon>Ferrimonas</taxon>
    </lineage>
</organism>
<dbReference type="Gene3D" id="3.50.14.10">
    <property type="entry name" value="Replication terminator Tus, domain 1 superfamily/Replication terminator Tus"/>
    <property type="match status" value="1"/>
</dbReference>
<protein>
    <submittedName>
        <fullName evidence="4">DNA replication terminus site binding protein</fullName>
    </submittedName>
</protein>
<gene>
    <name evidence="4" type="ORF">SAMN02745129_1106</name>
</gene>
<evidence type="ECO:0000256" key="2">
    <source>
        <dbReference type="ARBA" id="ARBA00022705"/>
    </source>
</evidence>
<evidence type="ECO:0000313" key="4">
    <source>
        <dbReference type="EMBL" id="SHG90488.1"/>
    </source>
</evidence>
<dbReference type="SUPFAM" id="SSF56596">
    <property type="entry name" value="Replication terminator protein (Tus)"/>
    <property type="match status" value="1"/>
</dbReference>
<keyword evidence="3" id="KW-0238">DNA-binding</keyword>
<dbReference type="GO" id="GO:0006274">
    <property type="term" value="P:DNA replication termination"/>
    <property type="evidence" value="ECO:0007669"/>
    <property type="project" value="InterPro"/>
</dbReference>
<dbReference type="GO" id="GO:0005737">
    <property type="term" value="C:cytoplasm"/>
    <property type="evidence" value="ECO:0007669"/>
    <property type="project" value="InterPro"/>
</dbReference>
<dbReference type="InterPro" id="IPR036381">
    <property type="entry name" value="Tus_dom1"/>
</dbReference>
<proteinExistence type="predicted"/>
<dbReference type="Gene3D" id="3.30.54.10">
    <property type="match status" value="1"/>
</dbReference>
<dbReference type="Proteomes" id="UP000184268">
    <property type="component" value="Unassembled WGS sequence"/>
</dbReference>
<dbReference type="GO" id="GO:0003677">
    <property type="term" value="F:DNA binding"/>
    <property type="evidence" value="ECO:0007669"/>
    <property type="project" value="UniProtKB-KW"/>
</dbReference>
<keyword evidence="5" id="KW-1185">Reference proteome</keyword>
<keyword evidence="2" id="KW-0235">DNA replication</keyword>
<sequence length="291" mass="33046">MTPLTQLEPLFEQCQRARSQLIQAITEQGPRQAQLYRLPEFLQTRPLEAIEQIEPELVEGSEAHPMAAKALGDLHRKSDDLQSQRVRRYPGLLRFDKSGELPKLIEQLDQRLVRFKTALHALTDGAANVQDARFELLHALSPNLFTMHFYRTPVWLGQRVSRVRFGWVPKRIVAKTDRASILSKLNNALTNPGQPVNDMDAWQAIVLREIKAIQALPDSIPLRIDRPGGLRPTAFVQFEQGGRRQLPANLPLLLAQPTPVRTVALPVWQQSAFPQAKGTLLIPRLHLYRLD</sequence>
<dbReference type="InterPro" id="IPR008865">
    <property type="entry name" value="DNA_replication_term_site-bd"/>
</dbReference>
<evidence type="ECO:0000256" key="1">
    <source>
        <dbReference type="ARBA" id="ARBA00022490"/>
    </source>
</evidence>
<dbReference type="InterPro" id="IPR036384">
    <property type="entry name" value="Tus_sf"/>
</dbReference>
<dbReference type="AlphaFoldDB" id="A0A1M5NLV6"/>
<dbReference type="EMBL" id="FQXG01000001">
    <property type="protein sequence ID" value="SHG90488.1"/>
    <property type="molecule type" value="Genomic_DNA"/>
</dbReference>
<name>A0A1M5NLV6_9GAMM</name>
<evidence type="ECO:0000256" key="3">
    <source>
        <dbReference type="ARBA" id="ARBA00023125"/>
    </source>
</evidence>
<evidence type="ECO:0000313" key="5">
    <source>
        <dbReference type="Proteomes" id="UP000184268"/>
    </source>
</evidence>
<dbReference type="RefSeq" id="WP_067654921.1">
    <property type="nucleotide sequence ID" value="NZ_FQXG01000001.1"/>
</dbReference>